<evidence type="ECO:0000313" key="5">
    <source>
        <dbReference type="EMBL" id="AKT39702.1"/>
    </source>
</evidence>
<name>A0A0K1EG94_CHOCO</name>
<dbReference type="RefSeq" id="WP_082362601.1">
    <property type="nucleotide sequence ID" value="NZ_CP012159.1"/>
</dbReference>
<dbReference type="InterPro" id="IPR034984">
    <property type="entry name" value="Imelysin-like_IPPA"/>
</dbReference>
<dbReference type="Proteomes" id="UP000067626">
    <property type="component" value="Chromosome"/>
</dbReference>
<feature type="region of interest" description="Disordered" evidence="3">
    <location>
        <begin position="249"/>
        <end position="273"/>
    </location>
</feature>
<dbReference type="CDD" id="cd14659">
    <property type="entry name" value="Imelysin-like_IPPA"/>
    <property type="match status" value="1"/>
</dbReference>
<dbReference type="AlphaFoldDB" id="A0A0K1EG94"/>
<feature type="domain" description="Imelysin-like" evidence="4">
    <location>
        <begin position="51"/>
        <end position="357"/>
    </location>
</feature>
<protein>
    <submittedName>
        <fullName evidence="5">Peptidase M75</fullName>
    </submittedName>
</protein>
<evidence type="ECO:0000256" key="2">
    <source>
        <dbReference type="ARBA" id="ARBA00022729"/>
    </source>
</evidence>
<evidence type="ECO:0000313" key="6">
    <source>
        <dbReference type="Proteomes" id="UP000067626"/>
    </source>
</evidence>
<reference evidence="5 6" key="1">
    <citation type="submission" date="2015-07" db="EMBL/GenBank/DDBJ databases">
        <title>Genome analysis of myxobacterium Chondromyces crocatus Cm c5 reveals a high potential for natural compound synthesis and the genetic basis for the loss of fruiting body formation.</title>
        <authorList>
            <person name="Zaburannyi N."/>
            <person name="Bunk B."/>
            <person name="Maier J."/>
            <person name="Overmann J."/>
            <person name="Mueller R."/>
        </authorList>
    </citation>
    <scope>NUCLEOTIDE SEQUENCE [LARGE SCALE GENOMIC DNA]</scope>
    <source>
        <strain evidence="5 6">Cm c5</strain>
    </source>
</reference>
<dbReference type="OrthoDB" id="8591749at2"/>
<accession>A0A0K1EG94</accession>
<feature type="compositionally biased region" description="Polar residues" evidence="3">
    <location>
        <begin position="255"/>
        <end position="266"/>
    </location>
</feature>
<comment type="subcellular location">
    <subcellularLocation>
        <location evidence="1">Cell envelope</location>
    </subcellularLocation>
</comment>
<dbReference type="STRING" id="52.CMC5_038510"/>
<dbReference type="GO" id="GO:0030313">
    <property type="term" value="C:cell envelope"/>
    <property type="evidence" value="ECO:0007669"/>
    <property type="project" value="UniProtKB-SubCell"/>
</dbReference>
<dbReference type="InterPro" id="IPR018976">
    <property type="entry name" value="Imelysin-like"/>
</dbReference>
<keyword evidence="2" id="KW-0732">Signal</keyword>
<evidence type="ECO:0000256" key="3">
    <source>
        <dbReference type="SAM" id="MobiDB-lite"/>
    </source>
</evidence>
<dbReference type="Gene3D" id="1.20.1420.20">
    <property type="entry name" value="M75 peptidase, HXXE motif"/>
    <property type="match status" value="1"/>
</dbReference>
<sequence>MWTRTNRGLVRTVSALGLGAFLLAGSVRCSSSEVVDNRGPVMQDLARNVMLPTVEALATASTRLAPALGAFCASPDQATLDAAQDAWRALRQPWEHTQAFLFGPSDQLGTANAIDFWPVRTDSVDKAVTSAPDPVTPEHIATLGVATRGMPALEYLLFSPDGGDAAVLTSLGADTQEARHRCSFAAAVATVIETDIAALADAWRPEKGAFVDDVASAGSGSETFPRAQDGISRVVNTAVELLQKVTDGRIGAPSGTRTGGTPQPALSESRFSDNTNTDLIEAARGVEAIYTGSAGGTSGLGLSTLVAERSAELDTAIRNQFTDFVNTIQALPAPLRQAVETDPAAVATALESGRALRRLIAVDLAGTLSVTVTLNDNDGD</sequence>
<dbReference type="EMBL" id="CP012159">
    <property type="protein sequence ID" value="AKT39702.1"/>
    <property type="molecule type" value="Genomic_DNA"/>
</dbReference>
<dbReference type="KEGG" id="ccro:CMC5_038510"/>
<dbReference type="Pfam" id="PF09375">
    <property type="entry name" value="Peptidase_M75"/>
    <property type="match status" value="1"/>
</dbReference>
<organism evidence="5 6">
    <name type="scientific">Chondromyces crocatus</name>
    <dbReference type="NCBI Taxonomy" id="52"/>
    <lineage>
        <taxon>Bacteria</taxon>
        <taxon>Pseudomonadati</taxon>
        <taxon>Myxococcota</taxon>
        <taxon>Polyangia</taxon>
        <taxon>Polyangiales</taxon>
        <taxon>Polyangiaceae</taxon>
        <taxon>Chondromyces</taxon>
    </lineage>
</organism>
<evidence type="ECO:0000259" key="4">
    <source>
        <dbReference type="Pfam" id="PF09375"/>
    </source>
</evidence>
<proteinExistence type="predicted"/>
<keyword evidence="6" id="KW-1185">Reference proteome</keyword>
<gene>
    <name evidence="5" type="ORF">CMC5_038510</name>
</gene>
<dbReference type="InterPro" id="IPR038352">
    <property type="entry name" value="Imelysin_sf"/>
</dbReference>
<evidence type="ECO:0000256" key="1">
    <source>
        <dbReference type="ARBA" id="ARBA00004196"/>
    </source>
</evidence>